<organism evidence="4 5">
    <name type="scientific">Catellatospora bangladeshensis</name>
    <dbReference type="NCBI Taxonomy" id="310355"/>
    <lineage>
        <taxon>Bacteria</taxon>
        <taxon>Bacillati</taxon>
        <taxon>Actinomycetota</taxon>
        <taxon>Actinomycetes</taxon>
        <taxon>Micromonosporales</taxon>
        <taxon>Micromonosporaceae</taxon>
        <taxon>Catellatospora</taxon>
    </lineage>
</organism>
<feature type="transmembrane region" description="Helical" evidence="2">
    <location>
        <begin position="96"/>
        <end position="118"/>
    </location>
</feature>
<evidence type="ECO:0000256" key="1">
    <source>
        <dbReference type="ARBA" id="ARBA00004651"/>
    </source>
</evidence>
<gene>
    <name evidence="4" type="ORF">Cba03nite_53830</name>
</gene>
<dbReference type="InterPro" id="IPR036291">
    <property type="entry name" value="NAD(P)-bd_dom_sf"/>
</dbReference>
<comment type="caution">
    <text evidence="4">The sequence shown here is derived from an EMBL/GenBank/DDBJ whole genome shotgun (WGS) entry which is preliminary data.</text>
</comment>
<dbReference type="InterPro" id="IPR003148">
    <property type="entry name" value="RCK_N"/>
</dbReference>
<dbReference type="InterPro" id="IPR050721">
    <property type="entry name" value="Trk_Ktr_HKT_K-transport"/>
</dbReference>
<keyword evidence="2" id="KW-0472">Membrane</keyword>
<sequence length="356" mass="38130">MAGPKRITANAIERGQIKLPEREFDPLRQVGRRILYGLGILVAVVCVVMADRTGYKDGADGEMSWLDALYYATVTLSTTGYGDIVPVSPTARLVNILVITPLRIAFLAVLIGTAFEVAGRRFRDQHRRDRWRKTLRGHTVVIGYGTKGANAIRQLQATGVTPDHVVVVDSRQDYVDEANRDGYAAVLGDATREVVLRQAAVPTAARVVIATNRDDTAVLATLTVRQLNPKCLVVASIREAENEPLLLRSGADAVITSSAAAGRLLGVAAQSPLVSEVYADLLVHGDGLELVERPALAEEVGRPPHEITEPVVAVLRGGRALPYQEAGTVEPGDTLVVVGCRPRTKGGPSESVVAMP</sequence>
<feature type="transmembrane region" description="Helical" evidence="2">
    <location>
        <begin position="34"/>
        <end position="50"/>
    </location>
</feature>
<dbReference type="PROSITE" id="PS51201">
    <property type="entry name" value="RCK_N"/>
    <property type="match status" value="1"/>
</dbReference>
<dbReference type="AlphaFoldDB" id="A0A8J3JUM4"/>
<dbReference type="PANTHER" id="PTHR43833:SF9">
    <property type="entry name" value="POTASSIUM CHANNEL PROTEIN YUGO-RELATED"/>
    <property type="match status" value="1"/>
</dbReference>
<dbReference type="Pfam" id="PF02254">
    <property type="entry name" value="TrkA_N"/>
    <property type="match status" value="1"/>
</dbReference>
<dbReference type="Pfam" id="PF07885">
    <property type="entry name" value="Ion_trans_2"/>
    <property type="match status" value="1"/>
</dbReference>
<dbReference type="SUPFAM" id="SSF51735">
    <property type="entry name" value="NAD(P)-binding Rossmann-fold domains"/>
    <property type="match status" value="1"/>
</dbReference>
<dbReference type="RefSeq" id="WP_203751718.1">
    <property type="nucleotide sequence ID" value="NZ_BONF01000033.1"/>
</dbReference>
<proteinExistence type="predicted"/>
<evidence type="ECO:0000256" key="2">
    <source>
        <dbReference type="SAM" id="Phobius"/>
    </source>
</evidence>
<reference evidence="4 5" key="1">
    <citation type="submission" date="2021-01" db="EMBL/GenBank/DDBJ databases">
        <title>Whole genome shotgun sequence of Catellatospora bangladeshensis NBRC 107357.</title>
        <authorList>
            <person name="Komaki H."/>
            <person name="Tamura T."/>
        </authorList>
    </citation>
    <scope>NUCLEOTIDE SEQUENCE [LARGE SCALE GENOMIC DNA]</scope>
    <source>
        <strain evidence="4 5">NBRC 107357</strain>
    </source>
</reference>
<dbReference type="GO" id="GO:0006813">
    <property type="term" value="P:potassium ion transport"/>
    <property type="evidence" value="ECO:0007669"/>
    <property type="project" value="InterPro"/>
</dbReference>
<dbReference type="Gene3D" id="1.10.287.70">
    <property type="match status" value="1"/>
</dbReference>
<feature type="domain" description="RCK N-terminal" evidence="3">
    <location>
        <begin position="136"/>
        <end position="255"/>
    </location>
</feature>
<evidence type="ECO:0000259" key="3">
    <source>
        <dbReference type="PROSITE" id="PS51201"/>
    </source>
</evidence>
<dbReference type="EMBL" id="BONF01000033">
    <property type="protein sequence ID" value="GIF84034.1"/>
    <property type="molecule type" value="Genomic_DNA"/>
</dbReference>
<dbReference type="Proteomes" id="UP000601223">
    <property type="component" value="Unassembled WGS sequence"/>
</dbReference>
<comment type="subcellular location">
    <subcellularLocation>
        <location evidence="1">Cell membrane</location>
        <topology evidence="1">Multi-pass membrane protein</topology>
    </subcellularLocation>
</comment>
<keyword evidence="2" id="KW-1133">Transmembrane helix</keyword>
<evidence type="ECO:0000313" key="4">
    <source>
        <dbReference type="EMBL" id="GIF84034.1"/>
    </source>
</evidence>
<dbReference type="SUPFAM" id="SSF81324">
    <property type="entry name" value="Voltage-gated potassium channels"/>
    <property type="match status" value="1"/>
</dbReference>
<name>A0A8J3JUM4_9ACTN</name>
<dbReference type="InterPro" id="IPR013099">
    <property type="entry name" value="K_chnl_dom"/>
</dbReference>
<keyword evidence="2" id="KW-0812">Transmembrane</keyword>
<accession>A0A8J3JUM4</accession>
<keyword evidence="5" id="KW-1185">Reference proteome</keyword>
<evidence type="ECO:0000313" key="5">
    <source>
        <dbReference type="Proteomes" id="UP000601223"/>
    </source>
</evidence>
<dbReference type="GO" id="GO:0005886">
    <property type="term" value="C:plasma membrane"/>
    <property type="evidence" value="ECO:0007669"/>
    <property type="project" value="UniProtKB-SubCell"/>
</dbReference>
<protein>
    <submittedName>
        <fullName evidence="4">NAD-binding protein of Kef-type K+ transporter</fullName>
    </submittedName>
</protein>
<dbReference type="Gene3D" id="3.40.50.720">
    <property type="entry name" value="NAD(P)-binding Rossmann-like Domain"/>
    <property type="match status" value="1"/>
</dbReference>
<dbReference type="PANTHER" id="PTHR43833">
    <property type="entry name" value="POTASSIUM CHANNEL PROTEIN 2-RELATED-RELATED"/>
    <property type="match status" value="1"/>
</dbReference>